<reference evidence="5 6" key="1">
    <citation type="submission" date="2018-10" db="EMBL/GenBank/DDBJ databases">
        <title>Rhizobium etli, R. leguminosarum and a new Rhizobium genospecies from Phaseolus dumosus.</title>
        <authorList>
            <person name="Ramirez-Puebla S.T."/>
            <person name="Rogel-Hernandez M.A."/>
            <person name="Guerrero G."/>
            <person name="Ormeno-Orrillo E."/>
            <person name="Martinez-Romero J.C."/>
            <person name="Negrete-Yankelevich S."/>
            <person name="Martinez-Romero E."/>
        </authorList>
    </citation>
    <scope>NUCLEOTIDE SEQUENCE [LARGE SCALE GENOMIC DNA]</scope>
    <source>
        <strain evidence="5 6">CCGE525</strain>
    </source>
</reference>
<evidence type="ECO:0000313" key="3">
    <source>
        <dbReference type="EMBL" id="AYG57968.1"/>
    </source>
</evidence>
<dbReference type="EMBL" id="CP032694">
    <property type="protein sequence ID" value="AYG61127.1"/>
    <property type="molecule type" value="Genomic_DNA"/>
</dbReference>
<evidence type="ECO:0000259" key="2">
    <source>
        <dbReference type="PROSITE" id="PS51057"/>
    </source>
</evidence>
<dbReference type="PROSITE" id="PS51057">
    <property type="entry name" value="PAIRED_2"/>
    <property type="match status" value="1"/>
</dbReference>
<protein>
    <submittedName>
        <fullName evidence="5">IS630 family transposase</fullName>
    </submittedName>
</protein>
<dbReference type="NCBIfam" id="NF033545">
    <property type="entry name" value="transpos_IS630"/>
    <property type="match status" value="1"/>
</dbReference>
<dbReference type="InterPro" id="IPR036388">
    <property type="entry name" value="WH-like_DNA-bd_sf"/>
</dbReference>
<dbReference type="Pfam" id="PF00292">
    <property type="entry name" value="PAX"/>
    <property type="match status" value="1"/>
</dbReference>
<dbReference type="KEGG" id="rjg:CCGE525_21650"/>
<dbReference type="Gene3D" id="3.30.420.10">
    <property type="entry name" value="Ribonuclease H-like superfamily/Ribonuclease H"/>
    <property type="match status" value="1"/>
</dbReference>
<dbReference type="EMBL" id="CP032694">
    <property type="protein sequence ID" value="AYG60420.1"/>
    <property type="molecule type" value="Genomic_DNA"/>
</dbReference>
<dbReference type="GO" id="GO:0003677">
    <property type="term" value="F:DNA binding"/>
    <property type="evidence" value="ECO:0007669"/>
    <property type="project" value="InterPro"/>
</dbReference>
<dbReference type="InterPro" id="IPR036397">
    <property type="entry name" value="RNaseH_sf"/>
</dbReference>
<evidence type="ECO:0000313" key="6">
    <source>
        <dbReference type="Proteomes" id="UP000282195"/>
    </source>
</evidence>
<dbReference type="GO" id="GO:0006355">
    <property type="term" value="P:regulation of DNA-templated transcription"/>
    <property type="evidence" value="ECO:0007669"/>
    <property type="project" value="InterPro"/>
</dbReference>
<dbReference type="KEGG" id="rjg:CCGE525_17595"/>
<evidence type="ECO:0000256" key="1">
    <source>
        <dbReference type="ARBA" id="ARBA00022724"/>
    </source>
</evidence>
<keyword evidence="1" id="KW-0563">Paired box</keyword>
<accession>A0A387FTR2</accession>
<dbReference type="InterPro" id="IPR047655">
    <property type="entry name" value="Transpos_IS630-like"/>
</dbReference>
<dbReference type="Proteomes" id="UP000282195">
    <property type="component" value="Chromosome"/>
</dbReference>
<name>A0A387FTR2_9HYPH</name>
<dbReference type="PANTHER" id="PTHR46564:SF1">
    <property type="entry name" value="TRANSPOSASE"/>
    <property type="match status" value="1"/>
</dbReference>
<dbReference type="Gene3D" id="1.10.10.10">
    <property type="entry name" value="Winged helix-like DNA-binding domain superfamily/Winged helix DNA-binding domain"/>
    <property type="match status" value="1"/>
</dbReference>
<dbReference type="InterPro" id="IPR038717">
    <property type="entry name" value="Tc1-like_DDE_dom"/>
</dbReference>
<dbReference type="EMBL" id="CP032694">
    <property type="protein sequence ID" value="AYG57968.1"/>
    <property type="molecule type" value="Genomic_DNA"/>
</dbReference>
<dbReference type="RefSeq" id="WP_120703057.1">
    <property type="nucleotide sequence ID" value="NZ_CP032694.1"/>
</dbReference>
<dbReference type="InterPro" id="IPR009057">
    <property type="entry name" value="Homeodomain-like_sf"/>
</dbReference>
<proteinExistence type="predicted"/>
<dbReference type="KEGG" id="rjg:CCGE525_03425"/>
<evidence type="ECO:0000313" key="5">
    <source>
        <dbReference type="EMBL" id="AYG61127.1"/>
    </source>
</evidence>
<organism evidence="5 6">
    <name type="scientific">Rhizobium jaguaris</name>
    <dbReference type="NCBI Taxonomy" id="1312183"/>
    <lineage>
        <taxon>Bacteria</taxon>
        <taxon>Pseudomonadati</taxon>
        <taxon>Pseudomonadota</taxon>
        <taxon>Alphaproteobacteria</taxon>
        <taxon>Hyphomicrobiales</taxon>
        <taxon>Rhizobiaceae</taxon>
        <taxon>Rhizobium/Agrobacterium group</taxon>
        <taxon>Rhizobium</taxon>
    </lineage>
</organism>
<sequence>MTRPLSNDLRKRVVDAIEAGESCRSVAARFGIAVSSAVKWSQRYRSSGSVAPGKMGGHRKRVLEPYRAFIAERINQTPHLSLHGLKEELAARGVKVSHDTVWQFLRREGLRFKKTLFALEQARADIARRRQRWRSWQAGLDPRRLVFIDETWIKTNMAPLRGWGARGKRLRSFAPHGHWRTLTFLGALRCDRLAAPCVFDGPINGQCFRAYVEQQLLPVLEPGDIVVMDNLGSHKSVAIRQMIRNAGARLWYLPPYSPDLNPIEQAFAKIKHWMRLAQKRTIDDTWRHIGQLVTTIQPNECSNYFANAGYASVKT</sequence>
<dbReference type="Pfam" id="PF13358">
    <property type="entry name" value="DDE_3"/>
    <property type="match status" value="1"/>
</dbReference>
<feature type="domain" description="Paired" evidence="2">
    <location>
        <begin position="1"/>
        <end position="108"/>
    </location>
</feature>
<evidence type="ECO:0000313" key="4">
    <source>
        <dbReference type="EMBL" id="AYG60420.1"/>
    </source>
</evidence>
<dbReference type="SUPFAM" id="SSF46689">
    <property type="entry name" value="Homeodomain-like"/>
    <property type="match status" value="1"/>
</dbReference>
<dbReference type="OrthoDB" id="565387at2"/>
<dbReference type="AlphaFoldDB" id="A0A387FTR2"/>
<keyword evidence="6" id="KW-1185">Reference proteome</keyword>
<dbReference type="InterPro" id="IPR001523">
    <property type="entry name" value="Paired_dom"/>
</dbReference>
<gene>
    <name evidence="3" type="ORF">CCGE525_03425</name>
    <name evidence="4" type="ORF">CCGE525_17595</name>
    <name evidence="5" type="ORF">CCGE525_21650</name>
</gene>
<dbReference type="PANTHER" id="PTHR46564">
    <property type="entry name" value="TRANSPOSASE"/>
    <property type="match status" value="1"/>
</dbReference>